<evidence type="ECO:0000313" key="3">
    <source>
        <dbReference type="Proteomes" id="UP000270620"/>
    </source>
</evidence>
<dbReference type="InterPro" id="IPR000836">
    <property type="entry name" value="PRTase_dom"/>
</dbReference>
<proteinExistence type="predicted"/>
<dbReference type="SUPFAM" id="SSF53271">
    <property type="entry name" value="PRTase-like"/>
    <property type="match status" value="1"/>
</dbReference>
<dbReference type="EMBL" id="RWBG01000001">
    <property type="protein sequence ID" value="RSK41406.1"/>
    <property type="molecule type" value="Genomic_DNA"/>
</dbReference>
<sequence>MFSNREEAGHLLAKALTEYKNTDAIVLAIPRGALPIGALISKNLHLPLDIVLTKKIGHPSNKEYAIGAVSLGSKVLDESAKHISKSYLDDEIKRLQAILLEKSKMYYQDKKPLELDGKTLIVVDDGIATGNTILATVKLLAAKHPKQIIIATPVSSASALLKLQKSPEVTNIICLLQPHHFHAVGAFYKDFNPVSDEEAISLFHTNNKVS</sequence>
<feature type="domain" description="Phosphoribosyltransferase" evidence="1">
    <location>
        <begin position="7"/>
        <end position="167"/>
    </location>
</feature>
<keyword evidence="2" id="KW-0328">Glycosyltransferase</keyword>
<dbReference type="GO" id="GO:0016757">
    <property type="term" value="F:glycosyltransferase activity"/>
    <property type="evidence" value="ECO:0007669"/>
    <property type="project" value="UniProtKB-KW"/>
</dbReference>
<protein>
    <submittedName>
        <fullName evidence="2">Phosphoribosyltransferase</fullName>
    </submittedName>
</protein>
<reference evidence="2 3" key="1">
    <citation type="submission" date="2018-12" db="EMBL/GenBank/DDBJ databases">
        <title>Mangrovimonas spongiae sp. nov., a novel member of the genus Mangrovimonas isolated from marine sponge.</title>
        <authorList>
            <person name="Zhuang L."/>
            <person name="Luo L."/>
        </authorList>
    </citation>
    <scope>NUCLEOTIDE SEQUENCE [LARGE SCALE GENOMIC DNA]</scope>
    <source>
        <strain evidence="2 3">HN-E26</strain>
    </source>
</reference>
<dbReference type="Gene3D" id="3.40.50.2020">
    <property type="match status" value="1"/>
</dbReference>
<dbReference type="RefSeq" id="WP_125466403.1">
    <property type="nucleotide sequence ID" value="NZ_RWBG01000001.1"/>
</dbReference>
<accession>A0A3R9NTF6</accession>
<dbReference type="Proteomes" id="UP000270620">
    <property type="component" value="Unassembled WGS sequence"/>
</dbReference>
<dbReference type="InterPro" id="IPR029057">
    <property type="entry name" value="PRTase-like"/>
</dbReference>
<gene>
    <name evidence="2" type="ORF">EJA19_00600</name>
</gene>
<dbReference type="Gene3D" id="3.30.1310.20">
    <property type="entry name" value="PRTase-like"/>
    <property type="match status" value="1"/>
</dbReference>
<dbReference type="CDD" id="cd06223">
    <property type="entry name" value="PRTases_typeI"/>
    <property type="match status" value="1"/>
</dbReference>
<keyword evidence="3" id="KW-1185">Reference proteome</keyword>
<dbReference type="Pfam" id="PF00156">
    <property type="entry name" value="Pribosyltran"/>
    <property type="match status" value="1"/>
</dbReference>
<keyword evidence="2" id="KW-0808">Transferase</keyword>
<dbReference type="OrthoDB" id="9810066at2"/>
<dbReference type="AlphaFoldDB" id="A0A3R9NTF6"/>
<evidence type="ECO:0000259" key="1">
    <source>
        <dbReference type="Pfam" id="PF00156"/>
    </source>
</evidence>
<name>A0A3R9NTF6_9FLAO</name>
<comment type="caution">
    <text evidence="2">The sequence shown here is derived from an EMBL/GenBank/DDBJ whole genome shotgun (WGS) entry which is preliminary data.</text>
</comment>
<evidence type="ECO:0000313" key="2">
    <source>
        <dbReference type="EMBL" id="RSK41406.1"/>
    </source>
</evidence>
<organism evidence="2 3">
    <name type="scientific">Mangrovimonas spongiae</name>
    <dbReference type="NCBI Taxonomy" id="2494697"/>
    <lineage>
        <taxon>Bacteria</taxon>
        <taxon>Pseudomonadati</taxon>
        <taxon>Bacteroidota</taxon>
        <taxon>Flavobacteriia</taxon>
        <taxon>Flavobacteriales</taxon>
        <taxon>Flavobacteriaceae</taxon>
        <taxon>Mangrovimonas</taxon>
    </lineage>
</organism>